<dbReference type="AlphaFoldDB" id="A0A6M0RBE1"/>
<dbReference type="Pfam" id="PF02572">
    <property type="entry name" value="CobA_CobO_BtuR"/>
    <property type="match status" value="1"/>
</dbReference>
<keyword evidence="1" id="KW-0808">Transferase</keyword>
<dbReference type="GO" id="GO:0009236">
    <property type="term" value="P:cobalamin biosynthetic process"/>
    <property type="evidence" value="ECO:0007669"/>
    <property type="project" value="InterPro"/>
</dbReference>
<evidence type="ECO:0000313" key="2">
    <source>
        <dbReference type="Proteomes" id="UP000473885"/>
    </source>
</evidence>
<reference evidence="1 2" key="1">
    <citation type="submission" date="2019-04" db="EMBL/GenBank/DDBJ databases">
        <title>Genome sequencing of Clostridium botulinum Groups I-IV and Clostridium butyricum.</title>
        <authorList>
            <person name="Brunt J."/>
            <person name="Van Vliet A.H.M."/>
            <person name="Stringer S.C."/>
            <person name="Carter A.T."/>
            <person name="Peck M.W."/>
        </authorList>
    </citation>
    <scope>NUCLEOTIDE SEQUENCE [LARGE SCALE GENOMIC DNA]</scope>
    <source>
        <strain evidence="1 2">IFR 18/094</strain>
    </source>
</reference>
<dbReference type="Proteomes" id="UP000473885">
    <property type="component" value="Unassembled WGS sequence"/>
</dbReference>
<sequence length="173" mass="19778">MEQEKGYIQIYTGNGKGKTTAALGLSLRAVCSGKKVFFGQFTKGMKYSELKAPEILPNFHMQQFGRNKFIFGNPEEEDISLARKGLKKIEKILMSNEYDIVVMDEVNIALYYKLFTVDELISIIEKRNPKIEVILTGRYAPKELIEKADLVTEMKEIKHYYEKGIGARIGIEN</sequence>
<protein>
    <submittedName>
        <fullName evidence="1">Cob(I)yrinic acid a,c-diamide adenosyltransferase</fullName>
        <ecNumber evidence="1">2.5.1.17</ecNumber>
    </submittedName>
</protein>
<proteinExistence type="predicted"/>
<evidence type="ECO:0000313" key="1">
    <source>
        <dbReference type="EMBL" id="NEZ46980.1"/>
    </source>
</evidence>
<dbReference type="EC" id="2.5.1.17" evidence="1"/>
<dbReference type="GO" id="GO:0008817">
    <property type="term" value="F:corrinoid adenosyltransferase activity"/>
    <property type="evidence" value="ECO:0007669"/>
    <property type="project" value="UniProtKB-EC"/>
</dbReference>
<dbReference type="NCBIfam" id="TIGR00708">
    <property type="entry name" value="cobA"/>
    <property type="match status" value="1"/>
</dbReference>
<dbReference type="InterPro" id="IPR003724">
    <property type="entry name" value="CblAdoTrfase_CobA"/>
</dbReference>
<dbReference type="RefSeq" id="WP_163249124.1">
    <property type="nucleotide sequence ID" value="NZ_SXDP01000004.1"/>
</dbReference>
<dbReference type="PANTHER" id="PTHR46638:SF1">
    <property type="entry name" value="CORRINOID ADENOSYLTRANSFERASE"/>
    <property type="match status" value="1"/>
</dbReference>
<accession>A0A6M0RBE1</accession>
<dbReference type="PANTHER" id="PTHR46638">
    <property type="entry name" value="CORRINOID ADENOSYLTRANSFERASE"/>
    <property type="match status" value="1"/>
</dbReference>
<comment type="caution">
    <text evidence="1">The sequence shown here is derived from an EMBL/GenBank/DDBJ whole genome shotgun (WGS) entry which is preliminary data.</text>
</comment>
<dbReference type="EMBL" id="SXDP01000004">
    <property type="protein sequence ID" value="NEZ46980.1"/>
    <property type="molecule type" value="Genomic_DNA"/>
</dbReference>
<organism evidence="1 2">
    <name type="scientific">Clostridium niameyense</name>
    <dbReference type="NCBI Taxonomy" id="1622073"/>
    <lineage>
        <taxon>Bacteria</taxon>
        <taxon>Bacillati</taxon>
        <taxon>Bacillota</taxon>
        <taxon>Clostridia</taxon>
        <taxon>Eubacteriales</taxon>
        <taxon>Clostridiaceae</taxon>
        <taxon>Clostridium</taxon>
    </lineage>
</organism>
<name>A0A6M0RBE1_9CLOT</name>
<dbReference type="InterPro" id="IPR027417">
    <property type="entry name" value="P-loop_NTPase"/>
</dbReference>
<dbReference type="Gene3D" id="3.40.50.300">
    <property type="entry name" value="P-loop containing nucleotide triphosphate hydrolases"/>
    <property type="match status" value="1"/>
</dbReference>
<gene>
    <name evidence="1" type="primary">cobO</name>
    <name evidence="1" type="ORF">FDF74_07110</name>
</gene>
<dbReference type="GO" id="GO:0005524">
    <property type="term" value="F:ATP binding"/>
    <property type="evidence" value="ECO:0007669"/>
    <property type="project" value="InterPro"/>
</dbReference>
<dbReference type="CDD" id="cd00561">
    <property type="entry name" value="CobA_ACA"/>
    <property type="match status" value="1"/>
</dbReference>
<dbReference type="SUPFAM" id="SSF52540">
    <property type="entry name" value="P-loop containing nucleoside triphosphate hydrolases"/>
    <property type="match status" value="1"/>
</dbReference>
<dbReference type="PIRSF" id="PIRSF015617">
    <property type="entry name" value="Adensltrnsf_CobA"/>
    <property type="match status" value="1"/>
</dbReference>
<dbReference type="NCBIfam" id="NF004637">
    <property type="entry name" value="PRK05986.1"/>
    <property type="match status" value="1"/>
</dbReference>
<keyword evidence="2" id="KW-1185">Reference proteome</keyword>